<name>A0A4V2F4A4_9ACTN</name>
<evidence type="ECO:0000313" key="2">
    <source>
        <dbReference type="Proteomes" id="UP000293638"/>
    </source>
</evidence>
<dbReference type="OrthoDB" id="4543339at2"/>
<evidence type="ECO:0000313" key="1">
    <source>
        <dbReference type="EMBL" id="RZS86917.1"/>
    </source>
</evidence>
<proteinExistence type="predicted"/>
<accession>A0A4V2F4A4</accession>
<organism evidence="1 2">
    <name type="scientific">Motilibacter rhizosphaerae</name>
    <dbReference type="NCBI Taxonomy" id="598652"/>
    <lineage>
        <taxon>Bacteria</taxon>
        <taxon>Bacillati</taxon>
        <taxon>Actinomycetota</taxon>
        <taxon>Actinomycetes</taxon>
        <taxon>Motilibacterales</taxon>
        <taxon>Motilibacteraceae</taxon>
        <taxon>Motilibacter</taxon>
    </lineage>
</organism>
<dbReference type="Gene3D" id="3.40.830.10">
    <property type="entry name" value="LigB-like"/>
    <property type="match status" value="1"/>
</dbReference>
<dbReference type="Proteomes" id="UP000293638">
    <property type="component" value="Unassembled WGS sequence"/>
</dbReference>
<keyword evidence="2" id="KW-1185">Reference proteome</keyword>
<sequence>MALVAAAVVPSPPALVPELASGAAGELDELRAACDAAVAALVAHAPDHVVVVATAPSTGPREADERADLAAYGLDLRLGGGEGPGRFPLGSALGAWLLGRAGWTGPVEHLGVATDEPTATCLALGQALADGSGRTALLCVGDGSARRGPGSPRWPDERAVPWDTAVEEALAAGDPAALAALDPALAVELAVDGRAPWQVLAGAAAGRSWSGELRCSCAPWGVAYAVASWTPA</sequence>
<comment type="caution">
    <text evidence="1">The sequence shown here is derived from an EMBL/GenBank/DDBJ whole genome shotgun (WGS) entry which is preliminary data.</text>
</comment>
<dbReference type="EMBL" id="SGXD01000003">
    <property type="protein sequence ID" value="RZS86917.1"/>
    <property type="molecule type" value="Genomic_DNA"/>
</dbReference>
<reference evidence="1 2" key="1">
    <citation type="submission" date="2019-02" db="EMBL/GenBank/DDBJ databases">
        <title>Genomic Encyclopedia of Type Strains, Phase IV (KMG-IV): sequencing the most valuable type-strain genomes for metagenomic binning, comparative biology and taxonomic classification.</title>
        <authorList>
            <person name="Goeker M."/>
        </authorList>
    </citation>
    <scope>NUCLEOTIDE SEQUENCE [LARGE SCALE GENOMIC DNA]</scope>
    <source>
        <strain evidence="1 2">DSM 45622</strain>
    </source>
</reference>
<gene>
    <name evidence="1" type="ORF">EV189_2335</name>
</gene>
<dbReference type="SUPFAM" id="SSF53213">
    <property type="entry name" value="LigB-like"/>
    <property type="match status" value="1"/>
</dbReference>
<dbReference type="AlphaFoldDB" id="A0A4V2F4A4"/>
<protein>
    <submittedName>
        <fullName evidence="1">Uncharacterized protein</fullName>
    </submittedName>
</protein>